<dbReference type="Proteomes" id="UP000008363">
    <property type="component" value="Unassembled WGS sequence"/>
</dbReference>
<dbReference type="InterPro" id="IPR029058">
    <property type="entry name" value="AB_hydrolase_fold"/>
</dbReference>
<evidence type="ECO:0000313" key="2">
    <source>
        <dbReference type="EMBL" id="GAB93389.1"/>
    </source>
</evidence>
<organism evidence="2 3">
    <name type="scientific">Gordonia rhizosphera NBRC 16068</name>
    <dbReference type="NCBI Taxonomy" id="1108045"/>
    <lineage>
        <taxon>Bacteria</taxon>
        <taxon>Bacillati</taxon>
        <taxon>Actinomycetota</taxon>
        <taxon>Actinomycetes</taxon>
        <taxon>Mycobacteriales</taxon>
        <taxon>Gordoniaceae</taxon>
        <taxon>Gordonia</taxon>
    </lineage>
</organism>
<feature type="region of interest" description="Disordered" evidence="1">
    <location>
        <begin position="59"/>
        <end position="101"/>
    </location>
</feature>
<dbReference type="Gene3D" id="3.40.50.1820">
    <property type="entry name" value="alpha/beta hydrolase"/>
    <property type="match status" value="1"/>
</dbReference>
<dbReference type="AlphaFoldDB" id="K6X3M2"/>
<proteinExistence type="predicted"/>
<name>K6X3M2_9ACTN</name>
<sequence>MPTTALWSRFDHIFAPADCVPAAGAGAENVEILSSHLGKASNVAAWLVVADRLAQPVHLDSRSGLGSRGPALENDPLGDRRYHVESRSVQPEPTSVQWPDG</sequence>
<feature type="compositionally biased region" description="Basic and acidic residues" evidence="1">
    <location>
        <begin position="77"/>
        <end position="86"/>
    </location>
</feature>
<dbReference type="EMBL" id="BAHC01000217">
    <property type="protein sequence ID" value="GAB93389.1"/>
    <property type="molecule type" value="Genomic_DNA"/>
</dbReference>
<protein>
    <submittedName>
        <fullName evidence="2">Uncharacterized protein</fullName>
    </submittedName>
</protein>
<gene>
    <name evidence="2" type="ORF">GORHZ_217_00170</name>
</gene>
<accession>K6X3M2</accession>
<dbReference type="STRING" id="1108045.GORHZ_217_00170"/>
<dbReference type="RefSeq" id="WP_006338483.1">
    <property type="nucleotide sequence ID" value="NZ_BAHC01000217.1"/>
</dbReference>
<feature type="compositionally biased region" description="Polar residues" evidence="1">
    <location>
        <begin position="87"/>
        <end position="101"/>
    </location>
</feature>
<reference evidence="2 3" key="1">
    <citation type="submission" date="2012-08" db="EMBL/GenBank/DDBJ databases">
        <title>Whole genome shotgun sequence of Gordonia rhizosphera NBRC 16068.</title>
        <authorList>
            <person name="Takarada H."/>
            <person name="Isaki S."/>
            <person name="Hosoyama A."/>
            <person name="Tsuchikane K."/>
            <person name="Katsumata H."/>
            <person name="Baba S."/>
            <person name="Ohji S."/>
            <person name="Yamazaki S."/>
            <person name="Fujita N."/>
        </authorList>
    </citation>
    <scope>NUCLEOTIDE SEQUENCE [LARGE SCALE GENOMIC DNA]</scope>
    <source>
        <strain evidence="2 3">NBRC 16068</strain>
    </source>
</reference>
<comment type="caution">
    <text evidence="2">The sequence shown here is derived from an EMBL/GenBank/DDBJ whole genome shotgun (WGS) entry which is preliminary data.</text>
</comment>
<evidence type="ECO:0000313" key="3">
    <source>
        <dbReference type="Proteomes" id="UP000008363"/>
    </source>
</evidence>
<keyword evidence="3" id="KW-1185">Reference proteome</keyword>
<evidence type="ECO:0000256" key="1">
    <source>
        <dbReference type="SAM" id="MobiDB-lite"/>
    </source>
</evidence>